<sequence>MRDEKRLQSLKQDGRWLEAAQLVLDDMAGHEATGGAWVQLGHLIKEGGALALAERAYGQAVRLDGTDWDPLLHLGHLLKSQGKLAEALAVFERMRALPHAPDVSAECAELTVFLHPLNQQAASRSFSAPAEPRPHPAEIALAQGLDRLAARERPATMPARRVGRWAGMWAGWWRLLARFRPIRPRLVPNAHLIIENGRFVATTDQPQFRIETRDALQPGWYRFDIDLTLADLASPPRLWIEYAAPWQGFSAHDFAWDQAGFRLFVHVTQPALRLRLDPVFQPGPFVVRHFDIVRLARRAGCGAADGLSAGRAAGRPSPALAQSRYQKWLSRQAGEAQPGPEQAVPAQADGATGPVGTVILLAPAGTSDAALRDSLASLRALEPAPEQGILVARAMPGLEGALLDAPAPIARVDDLSAALVLAKELRAKDLGAKEHGARGRYALILEAGGQLASNALACFAAAFAASPEARIAYCDEDFISNGRRHSPLLKPDWDPELQAAASYVGPCLAVDVDEAARALGAGLSTENRPTDNGPALNGAPVGDCASDWFAVTNRLLYGLPMASIPHVDSILHHRPWAGDVPPDLAQIAGWSEARRGILHEILRAADADVEALVPARFGLSKVIYVRTRERADVTLVIPTRDQAGLLAACVDSLMATAGDARMQILIMDNDSREAATEALFARLRALPAVTILPDRASFNFSRLCNLGVEAAQSRVVGLVNNDVVAIQEGWLDEMVRQAIRPAIGAVGAKLLYRSGHVQHAGIVCGIGEVSGHPHKYAEGDQPGYLGRLAARQTVSAVTGACLFVEKRKYQEVGGMDEAAFPVAFNDVDLCLKLDARGYRNLLTPHATLYHLESLSRGRDVTPEKRQRYREEGTIMKERWEARIRRDPYYNRHLTRRREDYTLAD</sequence>
<dbReference type="SUPFAM" id="SSF48452">
    <property type="entry name" value="TPR-like"/>
    <property type="match status" value="1"/>
</dbReference>
<name>A0ABX3PFH1_9HYPH</name>
<evidence type="ECO:0000313" key="1">
    <source>
        <dbReference type="EMBL" id="OQP87251.1"/>
    </source>
</evidence>
<dbReference type="SUPFAM" id="SSF53448">
    <property type="entry name" value="Nucleotide-diphospho-sugar transferases"/>
    <property type="match status" value="1"/>
</dbReference>
<protein>
    <recommendedName>
        <fullName evidence="3">Glycosyltransferase</fullName>
    </recommendedName>
</protein>
<dbReference type="InterPro" id="IPR011990">
    <property type="entry name" value="TPR-like_helical_dom_sf"/>
</dbReference>
<dbReference type="Pfam" id="PF13641">
    <property type="entry name" value="Glyco_tranf_2_3"/>
    <property type="match status" value="1"/>
</dbReference>
<dbReference type="PANTHER" id="PTHR43179:SF7">
    <property type="entry name" value="RHAMNOSYLTRANSFERASE WBBL"/>
    <property type="match status" value="1"/>
</dbReference>
<keyword evidence="2" id="KW-1185">Reference proteome</keyword>
<dbReference type="InterPro" id="IPR029044">
    <property type="entry name" value="Nucleotide-diphossugar_trans"/>
</dbReference>
<gene>
    <name evidence="1" type="ORF">BTR14_07505</name>
</gene>
<reference evidence="1 2" key="1">
    <citation type="journal article" date="2017" name="Antonie Van Leeuwenhoek">
        <title>Rhizobium rhizosphaerae sp. nov., a novel species isolated from rice rhizosphere.</title>
        <authorList>
            <person name="Zhao J.J."/>
            <person name="Zhang J."/>
            <person name="Zhang R.J."/>
            <person name="Zhang C.W."/>
            <person name="Yin H.Q."/>
            <person name="Zhang X.X."/>
        </authorList>
    </citation>
    <scope>NUCLEOTIDE SEQUENCE [LARGE SCALE GENOMIC DNA]</scope>
    <source>
        <strain evidence="1 2">RD15</strain>
    </source>
</reference>
<dbReference type="Proteomes" id="UP000192652">
    <property type="component" value="Unassembled WGS sequence"/>
</dbReference>
<accession>A0ABX3PFH1</accession>
<dbReference type="PANTHER" id="PTHR43179">
    <property type="entry name" value="RHAMNOSYLTRANSFERASE WBBL"/>
    <property type="match status" value="1"/>
</dbReference>
<organism evidence="1 2">
    <name type="scientific">Xaviernesmea rhizosphaerae</name>
    <dbReference type="NCBI Taxonomy" id="1672749"/>
    <lineage>
        <taxon>Bacteria</taxon>
        <taxon>Pseudomonadati</taxon>
        <taxon>Pseudomonadota</taxon>
        <taxon>Alphaproteobacteria</taxon>
        <taxon>Hyphomicrobiales</taxon>
        <taxon>Rhizobiaceae</taxon>
        <taxon>Rhizobium/Agrobacterium group</taxon>
        <taxon>Xaviernesmea</taxon>
    </lineage>
</organism>
<evidence type="ECO:0008006" key="3">
    <source>
        <dbReference type="Google" id="ProtNLM"/>
    </source>
</evidence>
<dbReference type="Gene3D" id="1.25.40.10">
    <property type="entry name" value="Tetratricopeptide repeat domain"/>
    <property type="match status" value="1"/>
</dbReference>
<dbReference type="EMBL" id="MSPX01000004">
    <property type="protein sequence ID" value="OQP87251.1"/>
    <property type="molecule type" value="Genomic_DNA"/>
</dbReference>
<comment type="caution">
    <text evidence="1">The sequence shown here is derived from an EMBL/GenBank/DDBJ whole genome shotgun (WGS) entry which is preliminary data.</text>
</comment>
<dbReference type="RefSeq" id="WP_139790510.1">
    <property type="nucleotide sequence ID" value="NZ_MSPX01000004.1"/>
</dbReference>
<dbReference type="Gene3D" id="3.90.550.10">
    <property type="entry name" value="Spore Coat Polysaccharide Biosynthesis Protein SpsA, Chain A"/>
    <property type="match status" value="1"/>
</dbReference>
<proteinExistence type="predicted"/>
<evidence type="ECO:0000313" key="2">
    <source>
        <dbReference type="Proteomes" id="UP000192652"/>
    </source>
</evidence>